<dbReference type="InterPro" id="IPR028098">
    <property type="entry name" value="Glyco_trans_4-like_N"/>
</dbReference>
<evidence type="ECO:0000313" key="4">
    <source>
        <dbReference type="EMBL" id="CAB4987726.1"/>
    </source>
</evidence>
<dbReference type="EMBL" id="CAFBOG010000145">
    <property type="protein sequence ID" value="CAB4987726.1"/>
    <property type="molecule type" value="Genomic_DNA"/>
</dbReference>
<evidence type="ECO:0000256" key="1">
    <source>
        <dbReference type="SAM" id="MobiDB-lite"/>
    </source>
</evidence>
<feature type="domain" description="Glycosyl transferase family 1" evidence="2">
    <location>
        <begin position="255"/>
        <end position="368"/>
    </location>
</feature>
<dbReference type="Gene3D" id="3.40.50.2000">
    <property type="entry name" value="Glycogen Phosphorylase B"/>
    <property type="match status" value="2"/>
</dbReference>
<protein>
    <submittedName>
        <fullName evidence="4">Unannotated protein</fullName>
    </submittedName>
</protein>
<evidence type="ECO:0000259" key="3">
    <source>
        <dbReference type="Pfam" id="PF13439"/>
    </source>
</evidence>
<dbReference type="Pfam" id="PF13439">
    <property type="entry name" value="Glyco_transf_4"/>
    <property type="match status" value="1"/>
</dbReference>
<dbReference type="Pfam" id="PF00534">
    <property type="entry name" value="Glycos_transf_1"/>
    <property type="match status" value="1"/>
</dbReference>
<dbReference type="GO" id="GO:0016757">
    <property type="term" value="F:glycosyltransferase activity"/>
    <property type="evidence" value="ECO:0007669"/>
    <property type="project" value="InterPro"/>
</dbReference>
<dbReference type="AlphaFoldDB" id="A0A6J7N3E4"/>
<dbReference type="CDD" id="cd03801">
    <property type="entry name" value="GT4_PimA-like"/>
    <property type="match status" value="1"/>
</dbReference>
<feature type="domain" description="Glycosyltransferase subfamily 4-like N-terminal" evidence="3">
    <location>
        <begin position="106"/>
        <end position="196"/>
    </location>
</feature>
<organism evidence="4">
    <name type="scientific">freshwater metagenome</name>
    <dbReference type="NCBI Taxonomy" id="449393"/>
    <lineage>
        <taxon>unclassified sequences</taxon>
        <taxon>metagenomes</taxon>
        <taxon>ecological metagenomes</taxon>
    </lineage>
</organism>
<dbReference type="InterPro" id="IPR001296">
    <property type="entry name" value="Glyco_trans_1"/>
</dbReference>
<dbReference type="PANTHER" id="PTHR12526:SF630">
    <property type="entry name" value="GLYCOSYLTRANSFERASE"/>
    <property type="match status" value="1"/>
</dbReference>
<dbReference type="PANTHER" id="PTHR12526">
    <property type="entry name" value="GLYCOSYLTRANSFERASE"/>
    <property type="match status" value="1"/>
</dbReference>
<accession>A0A6J7N3E4</accession>
<gene>
    <name evidence="4" type="ORF">UFOPK3914_01421</name>
</gene>
<name>A0A6J7N3E4_9ZZZZ</name>
<proteinExistence type="predicted"/>
<feature type="region of interest" description="Disordered" evidence="1">
    <location>
        <begin position="192"/>
        <end position="213"/>
    </location>
</feature>
<reference evidence="4" key="1">
    <citation type="submission" date="2020-05" db="EMBL/GenBank/DDBJ databases">
        <authorList>
            <person name="Chiriac C."/>
            <person name="Salcher M."/>
            <person name="Ghai R."/>
            <person name="Kavagutti S V."/>
        </authorList>
    </citation>
    <scope>NUCLEOTIDE SEQUENCE</scope>
</reference>
<sequence>MTRPLVRFLAHGAERSGPPIYLLRLFRYWNRNPAAFDTELVLARPGELVSQFAGLTNTTVARLDQRSPEMVFQSLTRAAHVGALGASAVGYASRARVRGNPFSSARRQADITIVNGATAPTVELLRQLRSPAPILTIAHELSTGWYGNLDKKDRQFLLAKTDRYLAVSEAVKSFLIDDLGVRPDNVTMVHPPVDLSEYQDPKPTRPNDGILRVGGSGMTDWRKAPEIWLRIAAELRDMLPKETLRFTWQGGDSPQSPAFWPLEHEMRQLGLSEQVTFTGQIPDTAPAMSQFDIFVSTAREDAYPLACAEAISLGVAVVGFDSGGLSEMAEESGCALVVPYPDHGLISQTVADLLGDPDRRAELSQKGIEFGHTQLDVSHIAPAVADWIMRAAA</sequence>
<dbReference type="SUPFAM" id="SSF53756">
    <property type="entry name" value="UDP-Glycosyltransferase/glycogen phosphorylase"/>
    <property type="match status" value="1"/>
</dbReference>
<evidence type="ECO:0000259" key="2">
    <source>
        <dbReference type="Pfam" id="PF00534"/>
    </source>
</evidence>